<accession>A0AA87ZIR0</accession>
<dbReference type="AlphaFoldDB" id="A0AA87ZIR0"/>
<keyword evidence="3" id="KW-1185">Reference proteome</keyword>
<evidence type="ECO:0000256" key="1">
    <source>
        <dbReference type="SAM" id="MobiDB-lite"/>
    </source>
</evidence>
<gene>
    <name evidence="2" type="ORF">TIFTF001_001562</name>
</gene>
<sequence length="72" mass="7697">MPCHDGGVYGRARTCSHILLASGHDTPALPRVLGGHHHLTAHGVLQWCGGHQARHPDQDQSADGLPMHQASH</sequence>
<name>A0AA87ZIR0_FICCA</name>
<reference evidence="2" key="1">
    <citation type="submission" date="2023-07" db="EMBL/GenBank/DDBJ databases">
        <title>draft genome sequence of fig (Ficus carica).</title>
        <authorList>
            <person name="Takahashi T."/>
            <person name="Nishimura K."/>
        </authorList>
    </citation>
    <scope>NUCLEOTIDE SEQUENCE</scope>
</reference>
<feature type="region of interest" description="Disordered" evidence="1">
    <location>
        <begin position="50"/>
        <end position="72"/>
    </location>
</feature>
<proteinExistence type="predicted"/>
<comment type="caution">
    <text evidence="2">The sequence shown here is derived from an EMBL/GenBank/DDBJ whole genome shotgun (WGS) entry which is preliminary data.</text>
</comment>
<protein>
    <submittedName>
        <fullName evidence="2">Uncharacterized protein</fullName>
    </submittedName>
</protein>
<dbReference type="EMBL" id="BTGU01000002">
    <property type="protein sequence ID" value="GMN27238.1"/>
    <property type="molecule type" value="Genomic_DNA"/>
</dbReference>
<organism evidence="2 3">
    <name type="scientific">Ficus carica</name>
    <name type="common">Common fig</name>
    <dbReference type="NCBI Taxonomy" id="3494"/>
    <lineage>
        <taxon>Eukaryota</taxon>
        <taxon>Viridiplantae</taxon>
        <taxon>Streptophyta</taxon>
        <taxon>Embryophyta</taxon>
        <taxon>Tracheophyta</taxon>
        <taxon>Spermatophyta</taxon>
        <taxon>Magnoliopsida</taxon>
        <taxon>eudicotyledons</taxon>
        <taxon>Gunneridae</taxon>
        <taxon>Pentapetalae</taxon>
        <taxon>rosids</taxon>
        <taxon>fabids</taxon>
        <taxon>Rosales</taxon>
        <taxon>Moraceae</taxon>
        <taxon>Ficeae</taxon>
        <taxon>Ficus</taxon>
    </lineage>
</organism>
<dbReference type="Proteomes" id="UP001187192">
    <property type="component" value="Unassembled WGS sequence"/>
</dbReference>
<evidence type="ECO:0000313" key="2">
    <source>
        <dbReference type="EMBL" id="GMN27238.1"/>
    </source>
</evidence>
<evidence type="ECO:0000313" key="3">
    <source>
        <dbReference type="Proteomes" id="UP001187192"/>
    </source>
</evidence>